<dbReference type="Proteomes" id="UP000886757">
    <property type="component" value="Unassembled WGS sequence"/>
</dbReference>
<dbReference type="Gene3D" id="3.40.50.2300">
    <property type="match status" value="1"/>
</dbReference>
<dbReference type="GO" id="GO:0000976">
    <property type="term" value="F:transcription cis-regulatory region binding"/>
    <property type="evidence" value="ECO:0007669"/>
    <property type="project" value="TreeGrafter"/>
</dbReference>
<evidence type="ECO:0000256" key="8">
    <source>
        <dbReference type="PROSITE-ProRule" id="PRU00169"/>
    </source>
</evidence>
<dbReference type="Gene3D" id="1.10.10.10">
    <property type="entry name" value="Winged helix-like DNA-binding domain superfamily/Winged helix DNA-binding domain"/>
    <property type="match status" value="1"/>
</dbReference>
<dbReference type="SMART" id="SM00448">
    <property type="entry name" value="REC"/>
    <property type="match status" value="1"/>
</dbReference>
<evidence type="ECO:0000256" key="9">
    <source>
        <dbReference type="PROSITE-ProRule" id="PRU01091"/>
    </source>
</evidence>
<evidence type="ECO:0000259" key="11">
    <source>
        <dbReference type="PROSITE" id="PS51755"/>
    </source>
</evidence>
<dbReference type="GO" id="GO:0006355">
    <property type="term" value="P:regulation of DNA-templated transcription"/>
    <property type="evidence" value="ECO:0007669"/>
    <property type="project" value="InterPro"/>
</dbReference>
<feature type="domain" description="OmpR/PhoB-type" evidence="11">
    <location>
        <begin position="125"/>
        <end position="221"/>
    </location>
</feature>
<comment type="function">
    <text evidence="7">May play the central regulatory role in sporulation. It may be an element of the effector pathway responsible for the activation of sporulation genes in response to nutritional stress. Spo0A may act in concert with spo0H (a sigma factor) to control the expression of some genes that are critical to the sporulation process.</text>
</comment>
<evidence type="ECO:0000256" key="1">
    <source>
        <dbReference type="ARBA" id="ARBA00018672"/>
    </source>
</evidence>
<dbReference type="InterPro" id="IPR036388">
    <property type="entry name" value="WH-like_DNA-bd_sf"/>
</dbReference>
<dbReference type="GO" id="GO:0005829">
    <property type="term" value="C:cytosol"/>
    <property type="evidence" value="ECO:0007669"/>
    <property type="project" value="TreeGrafter"/>
</dbReference>
<dbReference type="Gene3D" id="6.10.250.690">
    <property type="match status" value="1"/>
</dbReference>
<keyword evidence="5 9" id="KW-0238">DNA-binding</keyword>
<dbReference type="PROSITE" id="PS50110">
    <property type="entry name" value="RESPONSE_REGULATORY"/>
    <property type="match status" value="1"/>
</dbReference>
<dbReference type="InterPro" id="IPR001789">
    <property type="entry name" value="Sig_transdc_resp-reg_receiver"/>
</dbReference>
<evidence type="ECO:0000256" key="3">
    <source>
        <dbReference type="ARBA" id="ARBA00023012"/>
    </source>
</evidence>
<keyword evidence="2 8" id="KW-0597">Phosphoprotein</keyword>
<accession>A0A9D1ACJ4</accession>
<sequence>MIHIFYAEDDLSIGQAVKEYLEQKDCRVSVFPSVKEMKQAVKNRLPDLALIDWNMPDGQGDGLCRWLRLGWPSLPVIFLTVRGDARDVVEGFHNGADDYVVKPFELEVLHSRILALLRRAGGQGHTHYFCGDITLDTEKKQVRRGEEEVALSRPEYEILLLLLKNKGRTVTRNQILSHVWDSQGSFVNDNTLTVAMKRLREKLHHPACLKTVRSFGYRMEERI</sequence>
<reference evidence="12" key="1">
    <citation type="submission" date="2020-10" db="EMBL/GenBank/DDBJ databases">
        <authorList>
            <person name="Gilroy R."/>
        </authorList>
    </citation>
    <scope>NUCLEOTIDE SEQUENCE</scope>
    <source>
        <strain evidence="12">ChiSjej4B22-8148</strain>
    </source>
</reference>
<reference evidence="12" key="2">
    <citation type="journal article" date="2021" name="PeerJ">
        <title>Extensive microbial diversity within the chicken gut microbiome revealed by metagenomics and culture.</title>
        <authorList>
            <person name="Gilroy R."/>
            <person name="Ravi A."/>
            <person name="Getino M."/>
            <person name="Pursley I."/>
            <person name="Horton D.L."/>
            <person name="Alikhan N.F."/>
            <person name="Baker D."/>
            <person name="Gharbi K."/>
            <person name="Hall N."/>
            <person name="Watson M."/>
            <person name="Adriaenssens E.M."/>
            <person name="Foster-Nyarko E."/>
            <person name="Jarju S."/>
            <person name="Secka A."/>
            <person name="Antonio M."/>
            <person name="Oren A."/>
            <person name="Chaudhuri R.R."/>
            <person name="La Ragione R."/>
            <person name="Hildebrand F."/>
            <person name="Pallen M.J."/>
        </authorList>
    </citation>
    <scope>NUCLEOTIDE SEQUENCE</scope>
    <source>
        <strain evidence="12">ChiSjej4B22-8148</strain>
    </source>
</reference>
<evidence type="ECO:0000256" key="7">
    <source>
        <dbReference type="ARBA" id="ARBA00024867"/>
    </source>
</evidence>
<dbReference type="PANTHER" id="PTHR48111">
    <property type="entry name" value="REGULATOR OF RPOS"/>
    <property type="match status" value="1"/>
</dbReference>
<dbReference type="Pfam" id="PF00486">
    <property type="entry name" value="Trans_reg_C"/>
    <property type="match status" value="1"/>
</dbReference>
<evidence type="ECO:0000256" key="2">
    <source>
        <dbReference type="ARBA" id="ARBA00022553"/>
    </source>
</evidence>
<dbReference type="Pfam" id="PF00072">
    <property type="entry name" value="Response_reg"/>
    <property type="match status" value="1"/>
</dbReference>
<protein>
    <recommendedName>
        <fullName evidence="1">Stage 0 sporulation protein A homolog</fullName>
    </recommendedName>
</protein>
<dbReference type="GO" id="GO:0032993">
    <property type="term" value="C:protein-DNA complex"/>
    <property type="evidence" value="ECO:0007669"/>
    <property type="project" value="TreeGrafter"/>
</dbReference>
<keyword evidence="4" id="KW-0805">Transcription regulation</keyword>
<evidence type="ECO:0000256" key="4">
    <source>
        <dbReference type="ARBA" id="ARBA00023015"/>
    </source>
</evidence>
<dbReference type="PROSITE" id="PS51755">
    <property type="entry name" value="OMPR_PHOB"/>
    <property type="match status" value="1"/>
</dbReference>
<keyword evidence="3" id="KW-0902">Two-component regulatory system</keyword>
<evidence type="ECO:0000256" key="6">
    <source>
        <dbReference type="ARBA" id="ARBA00023163"/>
    </source>
</evidence>
<dbReference type="InterPro" id="IPR039420">
    <property type="entry name" value="WalR-like"/>
</dbReference>
<dbReference type="InterPro" id="IPR001867">
    <property type="entry name" value="OmpR/PhoB-type_DNA-bd"/>
</dbReference>
<evidence type="ECO:0000313" key="12">
    <source>
        <dbReference type="EMBL" id="HIR13474.1"/>
    </source>
</evidence>
<keyword evidence="6" id="KW-0804">Transcription</keyword>
<evidence type="ECO:0000259" key="10">
    <source>
        <dbReference type="PROSITE" id="PS50110"/>
    </source>
</evidence>
<proteinExistence type="predicted"/>
<dbReference type="GO" id="GO:0000156">
    <property type="term" value="F:phosphorelay response regulator activity"/>
    <property type="evidence" value="ECO:0007669"/>
    <property type="project" value="TreeGrafter"/>
</dbReference>
<organism evidence="12 13">
    <name type="scientific">Candidatus Choladousia intestinavium</name>
    <dbReference type="NCBI Taxonomy" id="2840727"/>
    <lineage>
        <taxon>Bacteria</taxon>
        <taxon>Bacillati</taxon>
        <taxon>Bacillota</taxon>
        <taxon>Clostridia</taxon>
        <taxon>Lachnospirales</taxon>
        <taxon>Lachnospiraceae</taxon>
        <taxon>Lachnospiraceae incertae sedis</taxon>
        <taxon>Candidatus Choladousia</taxon>
    </lineage>
</organism>
<dbReference type="EMBL" id="DVGK01000069">
    <property type="protein sequence ID" value="HIR13474.1"/>
    <property type="molecule type" value="Genomic_DNA"/>
</dbReference>
<evidence type="ECO:0000256" key="5">
    <source>
        <dbReference type="ARBA" id="ARBA00023125"/>
    </source>
</evidence>
<dbReference type="SMART" id="SM00862">
    <property type="entry name" value="Trans_reg_C"/>
    <property type="match status" value="1"/>
</dbReference>
<name>A0A9D1ACJ4_9FIRM</name>
<dbReference type="AlphaFoldDB" id="A0A9D1ACJ4"/>
<dbReference type="CDD" id="cd00383">
    <property type="entry name" value="trans_reg_C"/>
    <property type="match status" value="1"/>
</dbReference>
<feature type="modified residue" description="4-aspartylphosphate" evidence="8">
    <location>
        <position position="52"/>
    </location>
</feature>
<dbReference type="SUPFAM" id="SSF52172">
    <property type="entry name" value="CheY-like"/>
    <property type="match status" value="1"/>
</dbReference>
<gene>
    <name evidence="12" type="ORF">IAB31_06085</name>
</gene>
<comment type="caution">
    <text evidence="12">The sequence shown here is derived from an EMBL/GenBank/DDBJ whole genome shotgun (WGS) entry which is preliminary data.</text>
</comment>
<dbReference type="InterPro" id="IPR011006">
    <property type="entry name" value="CheY-like_superfamily"/>
</dbReference>
<feature type="domain" description="Response regulatory" evidence="10">
    <location>
        <begin position="3"/>
        <end position="117"/>
    </location>
</feature>
<dbReference type="PANTHER" id="PTHR48111:SF1">
    <property type="entry name" value="TWO-COMPONENT RESPONSE REGULATOR ORR33"/>
    <property type="match status" value="1"/>
</dbReference>
<feature type="DNA-binding region" description="OmpR/PhoB-type" evidence="9">
    <location>
        <begin position="125"/>
        <end position="221"/>
    </location>
</feature>
<evidence type="ECO:0000313" key="13">
    <source>
        <dbReference type="Proteomes" id="UP000886757"/>
    </source>
</evidence>